<comment type="caution">
    <text evidence="4">The sequence shown here is derived from an EMBL/GenBank/DDBJ whole genome shotgun (WGS) entry which is preliminary data.</text>
</comment>
<keyword evidence="5" id="KW-1185">Reference proteome</keyword>
<keyword evidence="2" id="KW-0812">Transmembrane</keyword>
<dbReference type="RefSeq" id="WP_144160830.1">
    <property type="nucleotide sequence ID" value="NZ_CAUPKR010000008.1"/>
</dbReference>
<evidence type="ECO:0000313" key="5">
    <source>
        <dbReference type="Proteomes" id="UP000812672"/>
    </source>
</evidence>
<feature type="transmembrane region" description="Helical" evidence="2">
    <location>
        <begin position="12"/>
        <end position="34"/>
    </location>
</feature>
<keyword evidence="2" id="KW-1133">Transmembrane helix</keyword>
<dbReference type="EMBL" id="JAHLZF010000004">
    <property type="protein sequence ID" value="MBU6080214.1"/>
    <property type="molecule type" value="Genomic_DNA"/>
</dbReference>
<organism evidence="4 5">
    <name type="scientific">Allobacillus halotolerans</name>
    <dbReference type="NCBI Taxonomy" id="570278"/>
    <lineage>
        <taxon>Bacteria</taxon>
        <taxon>Bacillati</taxon>
        <taxon>Bacillota</taxon>
        <taxon>Bacilli</taxon>
        <taxon>Bacillales</taxon>
        <taxon>Bacillaceae</taxon>
        <taxon>Allobacillus</taxon>
    </lineage>
</organism>
<evidence type="ECO:0000313" key="4">
    <source>
        <dbReference type="EMBL" id="MBU6080214.1"/>
    </source>
</evidence>
<reference evidence="4 5" key="1">
    <citation type="journal article" date="2011" name="Int. J. Syst. Evol. Microbiol.">
        <title>Allobacillus halotolerans gen. nov., sp. nov. isolated from shrimp paste.</title>
        <authorList>
            <person name="Sheu S.Y."/>
            <person name="Arun A.B."/>
            <person name="Jiang S.R."/>
            <person name="Young C.C."/>
            <person name="Chen W.M."/>
        </authorList>
    </citation>
    <scope>NUCLEOTIDE SEQUENCE [LARGE SCALE GENOMIC DNA]</scope>
    <source>
        <strain evidence="4 5">LMG 24826</strain>
    </source>
</reference>
<gene>
    <name evidence="4" type="ORF">KQ486_04230</name>
</gene>
<dbReference type="InterPro" id="IPR058620">
    <property type="entry name" value="YtrI_C"/>
</dbReference>
<evidence type="ECO:0000256" key="1">
    <source>
        <dbReference type="SAM" id="Coils"/>
    </source>
</evidence>
<feature type="coiled-coil region" evidence="1">
    <location>
        <begin position="38"/>
        <end position="79"/>
    </location>
</feature>
<keyword evidence="2" id="KW-0472">Membrane</keyword>
<protein>
    <recommendedName>
        <fullName evidence="3">Sporulation membrane protein YtrI C-terminal domain-containing protein</fullName>
    </recommendedName>
</protein>
<dbReference type="Proteomes" id="UP000812672">
    <property type="component" value="Unassembled WGS sequence"/>
</dbReference>
<feature type="domain" description="Sporulation membrane protein YtrI C-terminal" evidence="3">
    <location>
        <begin position="80"/>
        <end position="163"/>
    </location>
</feature>
<dbReference type="Pfam" id="PF26347">
    <property type="entry name" value="YtrI_sporulation"/>
    <property type="match status" value="1"/>
</dbReference>
<evidence type="ECO:0000256" key="2">
    <source>
        <dbReference type="SAM" id="Phobius"/>
    </source>
</evidence>
<proteinExistence type="predicted"/>
<accession>A0ABS6GNJ1</accession>
<name>A0ABS6GNJ1_9BACI</name>
<dbReference type="InterPro" id="IPR048198">
    <property type="entry name" value="YtrI"/>
</dbReference>
<evidence type="ECO:0000259" key="3">
    <source>
        <dbReference type="Pfam" id="PF26347"/>
    </source>
</evidence>
<dbReference type="NCBIfam" id="NF041479">
    <property type="entry name" value="spor_membprot_YtrI"/>
    <property type="match status" value="1"/>
</dbReference>
<sequence length="172" mass="20215">MHIPPYYKKRTWQSFFLGVLAGVIVGYIFFLFVYGKHTERWIEENMEIRTELKQVKQENDLLKQDKENLNEEHEEKLTIQSFEINLDNAEELELDRFTEYELTERIEDELNPVIGRNIASVSDQRDLLIRTIENQTYHVRDIDYSVTISHLTVAPILVITVEVQVETGGATL</sequence>
<keyword evidence="1" id="KW-0175">Coiled coil</keyword>